<evidence type="ECO:0000256" key="4">
    <source>
        <dbReference type="ARBA" id="ARBA00022692"/>
    </source>
</evidence>
<dbReference type="Proteomes" id="UP000199309">
    <property type="component" value="Unassembled WGS sequence"/>
</dbReference>
<dbReference type="PROSITE" id="PS00755">
    <property type="entry name" value="SECY_1"/>
    <property type="match status" value="1"/>
</dbReference>
<dbReference type="GO" id="GO:0065002">
    <property type="term" value="P:intracellular protein transmembrane transport"/>
    <property type="evidence" value="ECO:0007669"/>
    <property type="project" value="UniProtKB-UniRule"/>
</dbReference>
<keyword evidence="8 10" id="KW-0472">Membrane</keyword>
<feature type="transmembrane region" description="Helical" evidence="10">
    <location>
        <begin position="303"/>
        <end position="324"/>
    </location>
</feature>
<keyword evidence="3 10" id="KW-0813">Transport</keyword>
<evidence type="ECO:0000256" key="12">
    <source>
        <dbReference type="RuleBase" id="RU003484"/>
    </source>
</evidence>
<feature type="transmembrane region" description="Helical" evidence="10">
    <location>
        <begin position="358"/>
        <end position="379"/>
    </location>
</feature>
<comment type="function">
    <text evidence="10 11">The central subunit of the protein translocation channel SecYEG. Consists of two halves formed by TMs 1-5 and 6-10. These two domains form a lateral gate at the front which open onto the bilayer between TMs 2 and 7, and are clamped together by SecE at the back. The channel is closed by both a pore ring composed of hydrophobic SecY resides and a short helix (helix 2A) on the extracellular side of the membrane which forms a plug. The plug probably moves laterally to allow the channel to open. The ring and the pore may move independently.</text>
</comment>
<reference evidence="14 15" key="1">
    <citation type="submission" date="2016-10" db="EMBL/GenBank/DDBJ databases">
        <authorList>
            <person name="de Groot N.N."/>
        </authorList>
    </citation>
    <scope>NUCLEOTIDE SEQUENCE [LARGE SCALE GENOMIC DNA]</scope>
    <source>
        <strain evidence="14 15">DSM 16981</strain>
    </source>
</reference>
<dbReference type="Gene3D" id="1.10.3370.10">
    <property type="entry name" value="SecY subunit domain"/>
    <property type="match status" value="1"/>
</dbReference>
<keyword evidence="10" id="KW-1003">Cell membrane</keyword>
<dbReference type="GO" id="GO:0005886">
    <property type="term" value="C:plasma membrane"/>
    <property type="evidence" value="ECO:0007669"/>
    <property type="project" value="UniProtKB-SubCell"/>
</dbReference>
<protein>
    <recommendedName>
        <fullName evidence="9 10">Protein translocase subunit SecY</fullName>
    </recommendedName>
</protein>
<dbReference type="PRINTS" id="PR00303">
    <property type="entry name" value="SECYTRNLCASE"/>
</dbReference>
<name>A0A1G9X2L5_9FIRM</name>
<keyword evidence="5 10" id="KW-0653">Protein transport</keyword>
<gene>
    <name evidence="10" type="primary">secY</name>
    <name evidence="14" type="ORF">SAMN05660299_01742</name>
</gene>
<feature type="transmembrane region" description="Helical" evidence="10">
    <location>
        <begin position="18"/>
        <end position="36"/>
    </location>
</feature>
<feature type="transmembrane region" description="Helical" evidence="10">
    <location>
        <begin position="206"/>
        <end position="224"/>
    </location>
</feature>
<comment type="similarity">
    <text evidence="2 10 13">Belongs to the SecY/SEC61-alpha family.</text>
</comment>
<dbReference type="AlphaFoldDB" id="A0A1G9X2L5"/>
<comment type="caution">
    <text evidence="10">Lacks conserved residue(s) required for the propagation of feature annotation.</text>
</comment>
<dbReference type="InterPro" id="IPR023201">
    <property type="entry name" value="SecY_dom_sf"/>
</dbReference>
<evidence type="ECO:0000256" key="10">
    <source>
        <dbReference type="HAMAP-Rule" id="MF_01465"/>
    </source>
</evidence>
<keyword evidence="15" id="KW-1185">Reference proteome</keyword>
<dbReference type="GO" id="GO:0043952">
    <property type="term" value="P:protein transport by the Sec complex"/>
    <property type="evidence" value="ECO:0007669"/>
    <property type="project" value="UniProtKB-UniRule"/>
</dbReference>
<dbReference type="PROSITE" id="PS00756">
    <property type="entry name" value="SECY_2"/>
    <property type="match status" value="1"/>
</dbReference>
<evidence type="ECO:0000256" key="2">
    <source>
        <dbReference type="ARBA" id="ARBA00005751"/>
    </source>
</evidence>
<comment type="subunit">
    <text evidence="10">Component of the Sec protein translocase complex. Heterotrimer consisting of SecY, SecE and SecG subunits. The heterotrimers can form oligomers, although 1 heterotrimer is thought to be able to translocate proteins. Interacts with the ribosome. Interacts with SecDF, and other proteins may be involved. Interacts with SecA.</text>
</comment>
<dbReference type="PANTHER" id="PTHR10906">
    <property type="entry name" value="SECY/SEC61-ALPHA FAMILY MEMBER"/>
    <property type="match status" value="1"/>
</dbReference>
<dbReference type="Pfam" id="PF00344">
    <property type="entry name" value="SecY"/>
    <property type="match status" value="1"/>
</dbReference>
<feature type="transmembrane region" description="Helical" evidence="10">
    <location>
        <begin position="112"/>
        <end position="131"/>
    </location>
</feature>
<dbReference type="InterPro" id="IPR002208">
    <property type="entry name" value="SecY/SEC61-alpha"/>
</dbReference>
<evidence type="ECO:0000256" key="13">
    <source>
        <dbReference type="RuleBase" id="RU004349"/>
    </source>
</evidence>
<feature type="transmembrane region" description="Helical" evidence="10">
    <location>
        <begin position="143"/>
        <end position="162"/>
    </location>
</feature>
<feature type="transmembrane region" description="Helical" evidence="10">
    <location>
        <begin position="385"/>
        <end position="403"/>
    </location>
</feature>
<dbReference type="InterPro" id="IPR026593">
    <property type="entry name" value="SecY"/>
</dbReference>
<feature type="transmembrane region" description="Helical" evidence="10">
    <location>
        <begin position="169"/>
        <end position="186"/>
    </location>
</feature>
<evidence type="ECO:0000256" key="1">
    <source>
        <dbReference type="ARBA" id="ARBA00004141"/>
    </source>
</evidence>
<dbReference type="FunFam" id="1.10.3370.10:FF:000001">
    <property type="entry name" value="Preprotein translocase subunit SecY"/>
    <property type="match status" value="1"/>
</dbReference>
<keyword evidence="6 10" id="KW-1133">Transmembrane helix</keyword>
<comment type="subcellular location">
    <subcellularLocation>
        <location evidence="10">Cell membrane</location>
        <topology evidence="10">Multi-pass membrane protein</topology>
    </subcellularLocation>
    <subcellularLocation>
        <location evidence="1 12">Membrane</location>
        <topology evidence="1 12">Multi-pass membrane protein</topology>
    </subcellularLocation>
</comment>
<sequence length="420" mass="46064">MLEGLSNIIHVAELRKRAVFTLIMFVIFRLGVHIPVPGVDASVIENLFSSGNLFGLLDLFSGGALSKFSVLAMSITPYINASIIMQLLTSVVPTFEQWAKDNQDGREKIQKVTRYGTVFLGFIQAFAMSYALKVNNALVDNSWAMVLMISIILTAGTCFLMWLGDQITAGGIGNGISLIIFAGIVARFPDGAVTVYKYIQAGTINIFQALLFAVIAILMIVVVVEVTQGTRRVSVQYAKRIVGRKMYGGHTTHIPLKVNQAGVIPIIFASSVLMFPITIGQFVQIGWVQTLASFFAWGTISNTIIYAFLIIFFTYFYTAITLNIPQMTENMQKYGGFIPGIRPGKPTATYIDRIMTRITLAGAFFLAFIAILPNFIGWLTGIQGVYFGGTALLIVVGVAIDTMKQAESLVLTKQYQGFMK</sequence>
<dbReference type="RefSeq" id="WP_091650676.1">
    <property type="nucleotide sequence ID" value="NZ_FNHQ01000016.1"/>
</dbReference>
<dbReference type="EMBL" id="FNHQ01000016">
    <property type="protein sequence ID" value="SDM90625.1"/>
    <property type="molecule type" value="Genomic_DNA"/>
</dbReference>
<feature type="transmembrane region" description="Helical" evidence="10">
    <location>
        <begin position="263"/>
        <end position="283"/>
    </location>
</feature>
<evidence type="ECO:0000256" key="3">
    <source>
        <dbReference type="ARBA" id="ARBA00022448"/>
    </source>
</evidence>
<dbReference type="NCBIfam" id="TIGR00967">
    <property type="entry name" value="3a0501s007"/>
    <property type="match status" value="1"/>
</dbReference>
<accession>A0A1G9X2L5</accession>
<keyword evidence="4 10" id="KW-0812">Transmembrane</keyword>
<organism evidence="14 15">
    <name type="scientific">Megasphaera paucivorans</name>
    <dbReference type="NCBI Taxonomy" id="349095"/>
    <lineage>
        <taxon>Bacteria</taxon>
        <taxon>Bacillati</taxon>
        <taxon>Bacillota</taxon>
        <taxon>Negativicutes</taxon>
        <taxon>Veillonellales</taxon>
        <taxon>Veillonellaceae</taxon>
        <taxon>Megasphaera</taxon>
    </lineage>
</organism>
<evidence type="ECO:0000256" key="9">
    <source>
        <dbReference type="ARBA" id="ARBA00039733"/>
    </source>
</evidence>
<dbReference type="SUPFAM" id="SSF103491">
    <property type="entry name" value="Preprotein translocase SecY subunit"/>
    <property type="match status" value="1"/>
</dbReference>
<dbReference type="OrthoDB" id="9809248at2"/>
<evidence type="ECO:0000256" key="6">
    <source>
        <dbReference type="ARBA" id="ARBA00022989"/>
    </source>
</evidence>
<evidence type="ECO:0000256" key="7">
    <source>
        <dbReference type="ARBA" id="ARBA00023010"/>
    </source>
</evidence>
<dbReference type="HAMAP" id="MF_01465">
    <property type="entry name" value="SecY"/>
    <property type="match status" value="1"/>
</dbReference>
<dbReference type="PIRSF" id="PIRSF004557">
    <property type="entry name" value="SecY"/>
    <property type="match status" value="1"/>
</dbReference>
<evidence type="ECO:0000256" key="5">
    <source>
        <dbReference type="ARBA" id="ARBA00022927"/>
    </source>
</evidence>
<dbReference type="GO" id="GO:0006605">
    <property type="term" value="P:protein targeting"/>
    <property type="evidence" value="ECO:0007669"/>
    <property type="project" value="UniProtKB-UniRule"/>
</dbReference>
<dbReference type="STRING" id="349095.SAMN05660299_01742"/>
<evidence type="ECO:0000313" key="14">
    <source>
        <dbReference type="EMBL" id="SDM90625.1"/>
    </source>
</evidence>
<dbReference type="InterPro" id="IPR030659">
    <property type="entry name" value="SecY_CS"/>
</dbReference>
<evidence type="ECO:0000256" key="8">
    <source>
        <dbReference type="ARBA" id="ARBA00023136"/>
    </source>
</evidence>
<proteinExistence type="inferred from homology"/>
<evidence type="ECO:0000256" key="11">
    <source>
        <dbReference type="RuleBase" id="RU000537"/>
    </source>
</evidence>
<keyword evidence="7 10" id="KW-0811">Translocation</keyword>
<evidence type="ECO:0000313" key="15">
    <source>
        <dbReference type="Proteomes" id="UP000199309"/>
    </source>
</evidence>